<protein>
    <recommendedName>
        <fullName evidence="2">SH3b domain-containing protein</fullName>
    </recommendedName>
</protein>
<feature type="compositionally biased region" description="Polar residues" evidence="1">
    <location>
        <begin position="135"/>
        <end position="157"/>
    </location>
</feature>
<evidence type="ECO:0000259" key="2">
    <source>
        <dbReference type="PROSITE" id="PS51781"/>
    </source>
</evidence>
<dbReference type="PROSITE" id="PS51781">
    <property type="entry name" value="SH3B"/>
    <property type="match status" value="1"/>
</dbReference>
<name>C0CQL5_BLAHS</name>
<gene>
    <name evidence="3" type="ORF">RUMHYD_03178</name>
</gene>
<dbReference type="SMART" id="SM00287">
    <property type="entry name" value="SH3b"/>
    <property type="match status" value="1"/>
</dbReference>
<reference evidence="3 4" key="2">
    <citation type="submission" date="2009-02" db="EMBL/GenBank/DDBJ databases">
        <title>Draft genome sequence of Blautia hydrogenotrophica DSM 10507 (Ruminococcus hydrogenotrophicus DSM 10507).</title>
        <authorList>
            <person name="Sudarsanam P."/>
            <person name="Ley R."/>
            <person name="Guruge J."/>
            <person name="Turnbaugh P.J."/>
            <person name="Mahowald M."/>
            <person name="Liep D."/>
            <person name="Gordon J."/>
        </authorList>
    </citation>
    <scope>NUCLEOTIDE SEQUENCE [LARGE SCALE GENOMIC DNA]</scope>
    <source>
        <strain evidence="4">DSM 10507 / JCM 14656 / S5a33</strain>
    </source>
</reference>
<keyword evidence="4" id="KW-1185">Reference proteome</keyword>
<dbReference type="AlphaFoldDB" id="C0CQL5"/>
<feature type="region of interest" description="Disordered" evidence="1">
    <location>
        <begin position="135"/>
        <end position="190"/>
    </location>
</feature>
<dbReference type="eggNOG" id="COG3103">
    <property type="taxonomic scope" value="Bacteria"/>
</dbReference>
<feature type="compositionally biased region" description="Polar residues" evidence="1">
    <location>
        <begin position="180"/>
        <end position="190"/>
    </location>
</feature>
<dbReference type="HOGENOM" id="CLU_1080380_0_0_9"/>
<dbReference type="PATRIC" id="fig|476272.21.peg.1301"/>
<dbReference type="EMBL" id="ACBZ01000172">
    <property type="protein sequence ID" value="EEG47894.1"/>
    <property type="molecule type" value="Genomic_DNA"/>
</dbReference>
<dbReference type="Pfam" id="PF08239">
    <property type="entry name" value="SH3_3"/>
    <property type="match status" value="1"/>
</dbReference>
<sequence>MTKGEFSMNKSKKILGSLIVVTLAVSMTACGFGKNDELEPAEVVTATPTPSPTPKPKVTATPTPTPTPVPELANKTVYANDNVNVRASAATDGEIVGSLQPGESVTALDNPKDGWVRIQLDGADGYVKEEYITQTAPEGTADTAQNNTSAASGTEQNAQSSTTPATSTANVDENGVPYGPSSNWSAHATGNTDAQGTPIYADTGKVVSVSGNTITIVSDVDGETITYAQEGLNTNGTSVGESATIFYYDTGKIIEVQ</sequence>
<dbReference type="Proteomes" id="UP000003100">
    <property type="component" value="Unassembled WGS sequence"/>
</dbReference>
<dbReference type="PROSITE" id="PS51257">
    <property type="entry name" value="PROKAR_LIPOPROTEIN"/>
    <property type="match status" value="1"/>
</dbReference>
<organism evidence="3 4">
    <name type="scientific">Blautia hydrogenotrophica (strain DSM 10507 / JCM 14656 / S5a33)</name>
    <name type="common">Ruminococcus hydrogenotrophicus</name>
    <dbReference type="NCBI Taxonomy" id="476272"/>
    <lineage>
        <taxon>Bacteria</taxon>
        <taxon>Bacillati</taxon>
        <taxon>Bacillota</taxon>
        <taxon>Clostridia</taxon>
        <taxon>Lachnospirales</taxon>
        <taxon>Lachnospiraceae</taxon>
        <taxon>Blautia</taxon>
    </lineage>
</organism>
<reference evidence="3 4" key="1">
    <citation type="submission" date="2009-01" db="EMBL/GenBank/DDBJ databases">
        <authorList>
            <person name="Fulton L."/>
            <person name="Clifton S."/>
            <person name="Fulton B."/>
            <person name="Xu J."/>
            <person name="Minx P."/>
            <person name="Pepin K.H."/>
            <person name="Johnson M."/>
            <person name="Bhonagiri V."/>
            <person name="Nash W.E."/>
            <person name="Mardis E.R."/>
            <person name="Wilson R.K."/>
        </authorList>
    </citation>
    <scope>NUCLEOTIDE SEQUENCE [LARGE SCALE GENOMIC DNA]</scope>
    <source>
        <strain evidence="4">DSM 10507 / JCM 14656 / S5a33</strain>
    </source>
</reference>
<evidence type="ECO:0000313" key="3">
    <source>
        <dbReference type="EMBL" id="EEG47894.1"/>
    </source>
</evidence>
<comment type="caution">
    <text evidence="3">The sequence shown here is derived from an EMBL/GenBank/DDBJ whole genome shotgun (WGS) entry which is preliminary data.</text>
</comment>
<evidence type="ECO:0000256" key="1">
    <source>
        <dbReference type="SAM" id="MobiDB-lite"/>
    </source>
</evidence>
<feature type="compositionally biased region" description="Low complexity" evidence="1">
    <location>
        <begin position="158"/>
        <end position="169"/>
    </location>
</feature>
<proteinExistence type="predicted"/>
<feature type="region of interest" description="Disordered" evidence="1">
    <location>
        <begin position="44"/>
        <end position="71"/>
    </location>
</feature>
<feature type="domain" description="SH3b" evidence="2">
    <location>
        <begin position="72"/>
        <end position="136"/>
    </location>
</feature>
<evidence type="ECO:0000313" key="4">
    <source>
        <dbReference type="Proteomes" id="UP000003100"/>
    </source>
</evidence>
<dbReference type="Gene3D" id="2.30.30.40">
    <property type="entry name" value="SH3 Domains"/>
    <property type="match status" value="1"/>
</dbReference>
<accession>C0CQL5</accession>
<dbReference type="InterPro" id="IPR003646">
    <property type="entry name" value="SH3-like_bac-type"/>
</dbReference>